<dbReference type="Proteomes" id="UP000620127">
    <property type="component" value="Unassembled WGS sequence"/>
</dbReference>
<gene>
    <name evidence="1" type="ORF">GCM10011282_29570</name>
</gene>
<accession>A0ABQ2XKS6</accession>
<keyword evidence="2" id="KW-1185">Reference proteome</keyword>
<evidence type="ECO:0000313" key="1">
    <source>
        <dbReference type="EMBL" id="GGX21495.1"/>
    </source>
</evidence>
<proteinExistence type="predicted"/>
<dbReference type="EMBL" id="BMYT01000005">
    <property type="protein sequence ID" value="GGX21495.1"/>
    <property type="molecule type" value="Genomic_DNA"/>
</dbReference>
<organism evidence="1 2">
    <name type="scientific">Undibacterium macrobrachii</name>
    <dbReference type="NCBI Taxonomy" id="1119058"/>
    <lineage>
        <taxon>Bacteria</taxon>
        <taxon>Pseudomonadati</taxon>
        <taxon>Pseudomonadota</taxon>
        <taxon>Betaproteobacteria</taxon>
        <taxon>Burkholderiales</taxon>
        <taxon>Oxalobacteraceae</taxon>
        <taxon>Undibacterium</taxon>
    </lineage>
</organism>
<evidence type="ECO:0000313" key="2">
    <source>
        <dbReference type="Proteomes" id="UP000620127"/>
    </source>
</evidence>
<protein>
    <submittedName>
        <fullName evidence="1">Uncharacterized protein</fullName>
    </submittedName>
</protein>
<sequence length="51" mass="5815">MGINLHITRTTLDDGDKNFTALHIKINKIGAVYEKTQVRFHQSTISTSRQD</sequence>
<name>A0ABQ2XKS6_9BURK</name>
<comment type="caution">
    <text evidence="1">The sequence shown here is derived from an EMBL/GenBank/DDBJ whole genome shotgun (WGS) entry which is preliminary data.</text>
</comment>
<reference evidence="2" key="1">
    <citation type="journal article" date="2019" name="Int. J. Syst. Evol. Microbiol.">
        <title>The Global Catalogue of Microorganisms (GCM) 10K type strain sequencing project: providing services to taxonomists for standard genome sequencing and annotation.</title>
        <authorList>
            <consortium name="The Broad Institute Genomics Platform"/>
            <consortium name="The Broad Institute Genome Sequencing Center for Infectious Disease"/>
            <person name="Wu L."/>
            <person name="Ma J."/>
        </authorList>
    </citation>
    <scope>NUCLEOTIDE SEQUENCE [LARGE SCALE GENOMIC DNA]</scope>
    <source>
        <strain evidence="2">KCTC 23916</strain>
    </source>
</reference>